<sequence length="223" mass="25183">MTVLNIENLTYYYNHPEDYLFQDVTETFEAGIMYSILGQSGSGKTTLLSLLAGLDMPKSGQIKLNGDEIKANQLTNYRKNIVSTIFQAYNLLTYMSAFENVKTALRISKVSFDDEKQSIIDSLEKVGLTEDLIYKPVSKLSGGQQQRVAIARALVLNHDIIIADEPTGNLDENTTRQIVELFKKIAHEDHKLVIIVTHETEVAQNSDVVYQLKNKKFTKLDTF</sequence>
<dbReference type="InterPro" id="IPR017911">
    <property type="entry name" value="MacB-like_ATP-bd"/>
</dbReference>
<dbReference type="RefSeq" id="WP_252175852.1">
    <property type="nucleotide sequence ID" value="NZ_CP086395.1"/>
</dbReference>
<dbReference type="Pfam" id="PF00005">
    <property type="entry name" value="ABC_tran"/>
    <property type="match status" value="1"/>
</dbReference>
<dbReference type="SUPFAM" id="SSF52540">
    <property type="entry name" value="P-loop containing nucleoside triphosphate hydrolases"/>
    <property type="match status" value="1"/>
</dbReference>
<dbReference type="GO" id="GO:0016887">
    <property type="term" value="F:ATP hydrolysis activity"/>
    <property type="evidence" value="ECO:0007669"/>
    <property type="project" value="InterPro"/>
</dbReference>
<dbReference type="PANTHER" id="PTHR42798">
    <property type="entry name" value="LIPOPROTEIN-RELEASING SYSTEM ATP-BINDING PROTEIN LOLD"/>
    <property type="match status" value="1"/>
</dbReference>
<dbReference type="GeneID" id="89495902"/>
<evidence type="ECO:0000313" key="7">
    <source>
        <dbReference type="Proteomes" id="UP001056730"/>
    </source>
</evidence>
<evidence type="ECO:0000256" key="3">
    <source>
        <dbReference type="ARBA" id="ARBA00022741"/>
    </source>
</evidence>
<name>A0A9Q8Y4T6_9LACT</name>
<evidence type="ECO:0000313" key="6">
    <source>
        <dbReference type="EMBL" id="USJ21374.1"/>
    </source>
</evidence>
<dbReference type="Proteomes" id="UP001056730">
    <property type="component" value="Chromosome"/>
</dbReference>
<feature type="domain" description="ABC transporter" evidence="5">
    <location>
        <begin position="4"/>
        <end position="223"/>
    </location>
</feature>
<dbReference type="PROSITE" id="PS50893">
    <property type="entry name" value="ABC_TRANSPORTER_2"/>
    <property type="match status" value="1"/>
</dbReference>
<keyword evidence="3" id="KW-0547">Nucleotide-binding</keyword>
<dbReference type="InterPro" id="IPR003593">
    <property type="entry name" value="AAA+_ATPase"/>
</dbReference>
<keyword evidence="2" id="KW-0813">Transport</keyword>
<evidence type="ECO:0000256" key="4">
    <source>
        <dbReference type="ARBA" id="ARBA00022840"/>
    </source>
</evidence>
<accession>A0A9Q8Y4T6</accession>
<evidence type="ECO:0000259" key="5">
    <source>
        <dbReference type="PROSITE" id="PS50893"/>
    </source>
</evidence>
<dbReference type="AlphaFoldDB" id="A0A9Q8Y4T6"/>
<protein>
    <submittedName>
        <fullName evidence="6">ABC transporter ATP-binding protein</fullName>
    </submittedName>
</protein>
<organism evidence="6 7">
    <name type="scientific">Lactococcus formosensis</name>
    <dbReference type="NCBI Taxonomy" id="1281486"/>
    <lineage>
        <taxon>Bacteria</taxon>
        <taxon>Bacillati</taxon>
        <taxon>Bacillota</taxon>
        <taxon>Bacilli</taxon>
        <taxon>Lactobacillales</taxon>
        <taxon>Streptococcaceae</taxon>
        <taxon>Lactococcus</taxon>
    </lineage>
</organism>
<dbReference type="InterPro" id="IPR027417">
    <property type="entry name" value="P-loop_NTPase"/>
</dbReference>
<dbReference type="PANTHER" id="PTHR42798:SF6">
    <property type="entry name" value="CELL DIVISION ATP-BINDING PROTEIN FTSE"/>
    <property type="match status" value="1"/>
</dbReference>
<dbReference type="PROSITE" id="PS00211">
    <property type="entry name" value="ABC_TRANSPORTER_1"/>
    <property type="match status" value="1"/>
</dbReference>
<reference evidence="6" key="1">
    <citation type="journal article" date="2022" name="Front. Microbiol.">
        <title>Feed Insects as a Reservoir of Granadaene-Producing Lactococci.</title>
        <authorList>
            <person name="Neuzil-Bunesova V."/>
            <person name="Ramirez Garcia A."/>
            <person name="Modrackova N."/>
            <person name="Makovska M."/>
            <person name="Sabolova M."/>
            <person name="Sproer C."/>
            <person name="Bunk B."/>
            <person name="Blom J."/>
            <person name="Schwab C."/>
        </authorList>
    </citation>
    <scope>NUCLEOTIDE SEQUENCE</scope>
    <source>
        <strain evidence="6">I4/6O</strain>
    </source>
</reference>
<proteinExistence type="inferred from homology"/>
<keyword evidence="4 6" id="KW-0067">ATP-binding</keyword>
<dbReference type="Gene3D" id="3.40.50.300">
    <property type="entry name" value="P-loop containing nucleotide triphosphate hydrolases"/>
    <property type="match status" value="1"/>
</dbReference>
<gene>
    <name evidence="6" type="ORF">LMK00_05065</name>
</gene>
<dbReference type="CDD" id="cd03255">
    <property type="entry name" value="ABC_MJ0796_LolCDE_FtsE"/>
    <property type="match status" value="1"/>
</dbReference>
<dbReference type="EMBL" id="CP086395">
    <property type="protein sequence ID" value="USJ21374.1"/>
    <property type="molecule type" value="Genomic_DNA"/>
</dbReference>
<dbReference type="KEGG" id="lfo:LMK00_05065"/>
<dbReference type="InterPro" id="IPR003439">
    <property type="entry name" value="ABC_transporter-like_ATP-bd"/>
</dbReference>
<evidence type="ECO:0000256" key="1">
    <source>
        <dbReference type="ARBA" id="ARBA00005417"/>
    </source>
</evidence>
<comment type="similarity">
    <text evidence="1">Belongs to the ABC transporter superfamily.</text>
</comment>
<dbReference type="GO" id="GO:0005524">
    <property type="term" value="F:ATP binding"/>
    <property type="evidence" value="ECO:0007669"/>
    <property type="project" value="UniProtKB-KW"/>
</dbReference>
<dbReference type="InterPro" id="IPR017871">
    <property type="entry name" value="ABC_transporter-like_CS"/>
</dbReference>
<evidence type="ECO:0000256" key="2">
    <source>
        <dbReference type="ARBA" id="ARBA00022448"/>
    </source>
</evidence>
<dbReference type="SMART" id="SM00382">
    <property type="entry name" value="AAA"/>
    <property type="match status" value="1"/>
</dbReference>